<evidence type="ECO:0000313" key="2">
    <source>
        <dbReference type="Proteomes" id="UP000009071"/>
    </source>
</evidence>
<evidence type="ECO:0000313" key="1">
    <source>
        <dbReference type="EMBL" id="BAH74525.1"/>
    </source>
</evidence>
<dbReference type="KEGG" id="dma:DMR_10340"/>
<dbReference type="AlphaFoldDB" id="C4XKY6"/>
<protein>
    <submittedName>
        <fullName evidence="1">Uncharacterized protein</fullName>
    </submittedName>
</protein>
<gene>
    <name evidence="1" type="ordered locus">DMR_10340</name>
</gene>
<dbReference type="Proteomes" id="UP000009071">
    <property type="component" value="Chromosome"/>
</dbReference>
<proteinExistence type="predicted"/>
<accession>C4XKY6</accession>
<keyword evidence="2" id="KW-1185">Reference proteome</keyword>
<name>C4XKY6_SOLM1</name>
<dbReference type="STRING" id="573370.DMR_10340"/>
<dbReference type="EMBL" id="AP010904">
    <property type="protein sequence ID" value="BAH74525.1"/>
    <property type="molecule type" value="Genomic_DNA"/>
</dbReference>
<dbReference type="HOGENOM" id="CLU_2286936_0_0_7"/>
<reference evidence="1 2" key="1">
    <citation type="journal article" date="2009" name="Genome Res.">
        <title>Whole genome sequence of Desulfovibrio magneticus strain RS-1 revealed common gene clusters in magnetotactic bacteria.</title>
        <authorList>
            <person name="Nakazawa H."/>
            <person name="Arakaki A."/>
            <person name="Narita-Yamada S."/>
            <person name="Yashiro I."/>
            <person name="Jinno K."/>
            <person name="Aoki N."/>
            <person name="Tsuruyama A."/>
            <person name="Okamura Y."/>
            <person name="Tanikawa S."/>
            <person name="Fujita N."/>
            <person name="Takeyama H."/>
            <person name="Matsunaga T."/>
        </authorList>
    </citation>
    <scope>NUCLEOTIDE SEQUENCE [LARGE SCALE GENOMIC DNA]</scope>
    <source>
        <strain evidence="2">ATCC 700980 / DSM 13731 / RS-1</strain>
    </source>
</reference>
<sequence length="101" mass="11130">MTSANPMNNVSTPLTLQTVMSKIVSDYNSNFGTTNLPSLASLATKILYTSNNIYGIDSNFIVTVDQNYKFDSNDTDTSLKVTLTNNQGISKESLTYIFTKK</sequence>
<organism evidence="1 2">
    <name type="scientific">Solidesulfovibrio magneticus (strain ATCC 700980 / DSM 13731 / RS-1)</name>
    <name type="common">Desulfovibrio magneticus</name>
    <dbReference type="NCBI Taxonomy" id="573370"/>
    <lineage>
        <taxon>Bacteria</taxon>
        <taxon>Pseudomonadati</taxon>
        <taxon>Thermodesulfobacteriota</taxon>
        <taxon>Desulfovibrionia</taxon>
        <taxon>Desulfovibrionales</taxon>
        <taxon>Desulfovibrionaceae</taxon>
        <taxon>Solidesulfovibrio</taxon>
    </lineage>
</organism>